<dbReference type="Gene3D" id="1.20.120.20">
    <property type="entry name" value="Apolipoprotein"/>
    <property type="match status" value="1"/>
</dbReference>
<dbReference type="AlphaFoldDB" id="A0AAD3E1K0"/>
<organism evidence="2 3">
    <name type="scientific">Astrephomene gubernaculifera</name>
    <dbReference type="NCBI Taxonomy" id="47775"/>
    <lineage>
        <taxon>Eukaryota</taxon>
        <taxon>Viridiplantae</taxon>
        <taxon>Chlorophyta</taxon>
        <taxon>core chlorophytes</taxon>
        <taxon>Chlorophyceae</taxon>
        <taxon>CS clade</taxon>
        <taxon>Chlamydomonadales</taxon>
        <taxon>Astrephomenaceae</taxon>
        <taxon>Astrephomene</taxon>
    </lineage>
</organism>
<evidence type="ECO:0000313" key="3">
    <source>
        <dbReference type="Proteomes" id="UP001054857"/>
    </source>
</evidence>
<sequence>MVMASSAMLPPVSEALSLLDTSFVNNEWHGTPANIRRSLQILVDHISVQSVQLSRVEDILTAFGSPSSQGGTVWSKLAGKADLNRLEKLEEQVDGLLNESALLRSQQSAASLARDDMASRLELLKDQMNSLEARLGLPYASDSSTAGIDQYGGPRRGGSNVGGFMSPNKRGALVAAGALVVPSVQTGSILDRIARLERRADTLAQVSARTEDESALLLGKMREMEPRLEVQLNHLRGDIKQALAAAAASTKQEAEAESACRLKESEKRLLARIQSVESALENKVSALSTQAGITISTELDKRVNGVYDHVDLQVQRLRGDLDRFSREKVDLGSLEHYSQRISALFESIAQGLADEVAAVVGQMRAELATVTRDAAAAQAKDQALHDTIRSEMDVVRQLSGQVKEAITTVQESVTANPRLIEDTRNLVRQTMADSEQLQKAVAGLNTAMASTSSALELQSHKLGQLSHRLSGMQQDLGNVKDMLYGGAAKAAAAVSAAAGDLAGAGGASSAGCASLLSKLASLDRAITDINTQLSAKTEEAQTRELERRIAAMARQQDVTSEGLRSLSSTAFKRSDEHASAIQRLTLAVSGNLEERPTSTAVKHMIETAALEVRERCDSALAPLWDAVRILQSGLRDAAGELKALGSNLSNLQQAQNDTRSKGASDRASVMAALRKALDEEVGTVRMQLEARMEGMESGVRQAAEQLEVHAQLQDRLTRLTEAVEEQLATQVAAWRAGNQQLRNELAGRVESATSGLSVRLEAVEGTCKRHSEELQVVAEASSSKLGEAAVRDIVNAVSRTVAKQEVGKLSEKHEAKWKEWLEEHGQTHEHLATHDDVATVVDSTSRQVKQELDGVISTRTEELRRTFASLRGEVDGRTRATTSRMEVLELRVQDLGSAVESCASKKDVEDLAVSAMSQRAERAGLETRVRQLSEEVEDQASALSVLRGEAVTRSELTAELARKVDLATYLAHGSARAAAASASVLVGSSASGPSPPRRPPQERVFDTMARAATGTGAAAAARAVERLQLGSLV</sequence>
<gene>
    <name evidence="2" type="ORF">Agub_g14444</name>
</gene>
<keyword evidence="1" id="KW-0175">Coiled coil</keyword>
<proteinExistence type="predicted"/>
<reference evidence="2 3" key="1">
    <citation type="journal article" date="2021" name="Sci. Rep.">
        <title>Genome sequencing of the multicellular alga Astrephomene provides insights into convergent evolution of germ-soma differentiation.</title>
        <authorList>
            <person name="Yamashita S."/>
            <person name="Yamamoto K."/>
            <person name="Matsuzaki R."/>
            <person name="Suzuki S."/>
            <person name="Yamaguchi H."/>
            <person name="Hirooka S."/>
            <person name="Minakuchi Y."/>
            <person name="Miyagishima S."/>
            <person name="Kawachi M."/>
            <person name="Toyoda A."/>
            <person name="Nozaki H."/>
        </authorList>
    </citation>
    <scope>NUCLEOTIDE SEQUENCE [LARGE SCALE GENOMIC DNA]</scope>
    <source>
        <strain evidence="2 3">NIES-4017</strain>
    </source>
</reference>
<feature type="coiled-coil region" evidence="1">
    <location>
        <begin position="685"/>
        <end position="729"/>
    </location>
</feature>
<feature type="coiled-coil region" evidence="1">
    <location>
        <begin position="915"/>
        <end position="942"/>
    </location>
</feature>
<accession>A0AAD3E1K0</accession>
<name>A0AAD3E1K0_9CHLO</name>
<evidence type="ECO:0000256" key="1">
    <source>
        <dbReference type="SAM" id="Coils"/>
    </source>
</evidence>
<dbReference type="EMBL" id="BMAR01000057">
    <property type="protein sequence ID" value="GFR52020.1"/>
    <property type="molecule type" value="Genomic_DNA"/>
</dbReference>
<keyword evidence="3" id="KW-1185">Reference proteome</keyword>
<feature type="coiled-coil region" evidence="1">
    <location>
        <begin position="79"/>
        <end position="134"/>
    </location>
</feature>
<dbReference type="Proteomes" id="UP001054857">
    <property type="component" value="Unassembled WGS sequence"/>
</dbReference>
<protein>
    <submittedName>
        <fullName evidence="2">Uncharacterized protein</fullName>
    </submittedName>
</protein>
<evidence type="ECO:0000313" key="2">
    <source>
        <dbReference type="EMBL" id="GFR52020.1"/>
    </source>
</evidence>
<comment type="caution">
    <text evidence="2">The sequence shown here is derived from an EMBL/GenBank/DDBJ whole genome shotgun (WGS) entry which is preliminary data.</text>
</comment>